<name>A0ABP0TRP4_9BRYO</name>
<proteinExistence type="predicted"/>
<reference evidence="1" key="1">
    <citation type="submission" date="2024-02" db="EMBL/GenBank/DDBJ databases">
        <authorList>
            <consortium name="ELIXIR-Norway"/>
            <consortium name="Elixir Norway"/>
        </authorList>
    </citation>
    <scope>NUCLEOTIDE SEQUENCE</scope>
</reference>
<organism evidence="1 2">
    <name type="scientific">Sphagnum troendelagicum</name>
    <dbReference type="NCBI Taxonomy" id="128251"/>
    <lineage>
        <taxon>Eukaryota</taxon>
        <taxon>Viridiplantae</taxon>
        <taxon>Streptophyta</taxon>
        <taxon>Embryophyta</taxon>
        <taxon>Bryophyta</taxon>
        <taxon>Sphagnophytina</taxon>
        <taxon>Sphagnopsida</taxon>
        <taxon>Sphagnales</taxon>
        <taxon>Sphagnaceae</taxon>
        <taxon>Sphagnum</taxon>
    </lineage>
</organism>
<keyword evidence="2" id="KW-1185">Reference proteome</keyword>
<evidence type="ECO:0000313" key="1">
    <source>
        <dbReference type="EMBL" id="CAK9203348.1"/>
    </source>
</evidence>
<dbReference type="Proteomes" id="UP001497512">
    <property type="component" value="Chromosome 14"/>
</dbReference>
<protein>
    <submittedName>
        <fullName evidence="1">Uncharacterized protein</fullName>
    </submittedName>
</protein>
<accession>A0ABP0TRP4</accession>
<evidence type="ECO:0000313" key="2">
    <source>
        <dbReference type="Proteomes" id="UP001497512"/>
    </source>
</evidence>
<sequence length="151" mass="17253">MTDRVVVEEYVVWEGDSFLGFGFLETFATRVQQQQLPQLSSFLGDEGNEERILSKDNKRRGLFLVYFWKDQQQWALAVGQDIDDLDLNGYSKTNLRSISGLLLYKRGKDQMTKGKDDDGSNGSPCHGSKDWTKAAMLRSSISNGWFVSVWR</sequence>
<dbReference type="EMBL" id="OZ019906">
    <property type="protein sequence ID" value="CAK9203348.1"/>
    <property type="molecule type" value="Genomic_DNA"/>
</dbReference>
<gene>
    <name evidence="1" type="ORF">CSSPTR1EN2_LOCUS6841</name>
</gene>